<comment type="similarity">
    <text evidence="2">Belongs to the BCCT transporter (TC 2.A.15) family.</text>
</comment>
<dbReference type="GO" id="GO:0022857">
    <property type="term" value="F:transmembrane transporter activity"/>
    <property type="evidence" value="ECO:0007669"/>
    <property type="project" value="InterPro"/>
</dbReference>
<evidence type="ECO:0000256" key="5">
    <source>
        <dbReference type="ARBA" id="ARBA00022692"/>
    </source>
</evidence>
<feature type="transmembrane region" description="Helical" evidence="8">
    <location>
        <begin position="142"/>
        <end position="165"/>
    </location>
</feature>
<feature type="transmembrane region" description="Helical" evidence="8">
    <location>
        <begin position="55"/>
        <end position="79"/>
    </location>
</feature>
<dbReference type="OrthoDB" id="9775735at2"/>
<organism evidence="10 12">
    <name type="scientific">Actinobacillus seminis</name>
    <dbReference type="NCBI Taxonomy" id="722"/>
    <lineage>
        <taxon>Bacteria</taxon>
        <taxon>Pseudomonadati</taxon>
        <taxon>Pseudomonadota</taxon>
        <taxon>Gammaproteobacteria</taxon>
        <taxon>Pasteurellales</taxon>
        <taxon>Pasteurellaceae</taxon>
        <taxon>Actinobacillus</taxon>
    </lineage>
</organism>
<dbReference type="EMBL" id="UFSB01000001">
    <property type="protein sequence ID" value="SUU35426.1"/>
    <property type="molecule type" value="Genomic_DNA"/>
</dbReference>
<evidence type="ECO:0000313" key="11">
    <source>
        <dbReference type="Proteomes" id="UP000215738"/>
    </source>
</evidence>
<evidence type="ECO:0000256" key="1">
    <source>
        <dbReference type="ARBA" id="ARBA00004651"/>
    </source>
</evidence>
<accession>A0A263HD17</accession>
<keyword evidence="11" id="KW-1185">Reference proteome</keyword>
<feature type="transmembrane region" description="Helical" evidence="8">
    <location>
        <begin position="396"/>
        <end position="423"/>
    </location>
</feature>
<feature type="transmembrane region" description="Helical" evidence="8">
    <location>
        <begin position="444"/>
        <end position="465"/>
    </location>
</feature>
<dbReference type="PROSITE" id="PS01303">
    <property type="entry name" value="BCCT"/>
    <property type="match status" value="1"/>
</dbReference>
<sequence>MNLSSIIHKNSSFNPLVIGTTLLLVVLLVLATLVFPNFTQQMLDWAKAAIFSHFSWFYILSFSIFLFFLIALSVSSLGNIKLGSNEEEPEFAFHSWLAMLFAAGMGVGLMFFGVAEPLTHYFSSITTGNFEHKQQEAMLHTFFHWGVHAWAVYAVIALALAYFGFRYKLPLALRSCFYPLLKDRINGKWGDLIDIMALIATLFGIITTLGFGASQIGAGLTQLGWINENSFGLQVGVTVVVMSLAVFSAISGVGKGVKILSELNLSLAFLLMIFVLVCGPTLYLLSTFSDNLGTYLSNLIGLSFKTYAYESDNTSWFTNWTVLYWAWWCSWAPFVGLFIARISRGRTIREFIFGVLAVPSLFCVIWFTVFGNSAIWVDLNVAGGSLHELVSAPEKLLFHFLHYLPLPTVTGMVALIIIALFFITSADSGIYVLNNIASRDKSLVSPRWQAIMWGVLMSLVAIVLLKSGGLGTLQTMTLIVALPFAMLMLVMCVSLWKGLKNDKRYFDAKLTPSSVFWNGEQWKARLEQMLNQTQEQDIQQFLRKVALPAMRELRRELTDVHNLNVEIISHIHDQDPSLEFIIKKESLRDFMYGIKSVKREISEQLIEDDHLPHIQHDTTYQPLNYFFDGRTGYDVQYMTKNELITDILKHYERYLSLLEDVGQELMAHEQTELAE</sequence>
<keyword evidence="7 8" id="KW-0472">Membrane</keyword>
<feature type="transmembrane region" description="Helical" evidence="8">
    <location>
        <begin position="265"/>
        <end position="285"/>
    </location>
</feature>
<evidence type="ECO:0000256" key="7">
    <source>
        <dbReference type="ARBA" id="ARBA00023136"/>
    </source>
</evidence>
<feature type="transmembrane region" description="Helical" evidence="8">
    <location>
        <begin position="192"/>
        <end position="211"/>
    </location>
</feature>
<feature type="transmembrane region" description="Helical" evidence="8">
    <location>
        <begin position="352"/>
        <end position="376"/>
    </location>
</feature>
<keyword evidence="5 8" id="KW-0812">Transmembrane</keyword>
<dbReference type="InterPro" id="IPR000060">
    <property type="entry name" value="BCCT_transptr"/>
</dbReference>
<feature type="transmembrane region" description="Helical" evidence="8">
    <location>
        <begin position="231"/>
        <end position="253"/>
    </location>
</feature>
<dbReference type="Pfam" id="PF02028">
    <property type="entry name" value="BCCT"/>
    <property type="match status" value="1"/>
</dbReference>
<evidence type="ECO:0000313" key="12">
    <source>
        <dbReference type="Proteomes" id="UP000254507"/>
    </source>
</evidence>
<comment type="subcellular location">
    <subcellularLocation>
        <location evidence="1">Cell membrane</location>
        <topology evidence="1">Multi-pass membrane protein</topology>
    </subcellularLocation>
</comment>
<dbReference type="PANTHER" id="PTHR30047:SF7">
    <property type="entry name" value="HIGH-AFFINITY CHOLINE TRANSPORT PROTEIN"/>
    <property type="match status" value="1"/>
</dbReference>
<keyword evidence="3" id="KW-0813">Transport</keyword>
<dbReference type="Proteomes" id="UP000254507">
    <property type="component" value="Unassembled WGS sequence"/>
</dbReference>
<evidence type="ECO:0000256" key="4">
    <source>
        <dbReference type="ARBA" id="ARBA00022475"/>
    </source>
</evidence>
<reference evidence="10 12" key="2">
    <citation type="submission" date="2018-06" db="EMBL/GenBank/DDBJ databases">
        <authorList>
            <consortium name="Pathogen Informatics"/>
            <person name="Doyle S."/>
        </authorList>
    </citation>
    <scope>NUCLEOTIDE SEQUENCE [LARGE SCALE GENOMIC DNA]</scope>
    <source>
        <strain evidence="10 12">NCTC10851</strain>
    </source>
</reference>
<gene>
    <name evidence="10" type="primary">betP</name>
    <name evidence="9" type="ORF">CFY87_07545</name>
    <name evidence="10" type="ORF">NCTC10851_00844</name>
</gene>
<dbReference type="InParanoid" id="A0A263HD17"/>
<evidence type="ECO:0000313" key="9">
    <source>
        <dbReference type="EMBL" id="OZN24819.1"/>
    </source>
</evidence>
<protein>
    <submittedName>
        <fullName evidence="9 10">Transporter</fullName>
    </submittedName>
</protein>
<dbReference type="PANTHER" id="PTHR30047">
    <property type="entry name" value="HIGH-AFFINITY CHOLINE TRANSPORT PROTEIN-RELATED"/>
    <property type="match status" value="1"/>
</dbReference>
<feature type="transmembrane region" description="Helical" evidence="8">
    <location>
        <begin position="91"/>
        <end position="114"/>
    </location>
</feature>
<feature type="transmembrane region" description="Helical" evidence="8">
    <location>
        <begin position="322"/>
        <end position="340"/>
    </location>
</feature>
<dbReference type="AlphaFoldDB" id="A0A263HD17"/>
<evidence type="ECO:0000256" key="3">
    <source>
        <dbReference type="ARBA" id="ARBA00022448"/>
    </source>
</evidence>
<evidence type="ECO:0000256" key="6">
    <source>
        <dbReference type="ARBA" id="ARBA00022989"/>
    </source>
</evidence>
<evidence type="ECO:0000256" key="2">
    <source>
        <dbReference type="ARBA" id="ARBA00005658"/>
    </source>
</evidence>
<name>A0A263HD17_9PAST</name>
<proteinExistence type="inferred from homology"/>
<dbReference type="InterPro" id="IPR018093">
    <property type="entry name" value="BCCT_CS"/>
</dbReference>
<dbReference type="GO" id="GO:0005886">
    <property type="term" value="C:plasma membrane"/>
    <property type="evidence" value="ECO:0007669"/>
    <property type="project" value="UniProtKB-SubCell"/>
</dbReference>
<dbReference type="FunCoup" id="A0A263HD17">
    <property type="interactions" value="114"/>
</dbReference>
<evidence type="ECO:0000256" key="8">
    <source>
        <dbReference type="SAM" id="Phobius"/>
    </source>
</evidence>
<reference evidence="9 11" key="1">
    <citation type="submission" date="2017-07" db="EMBL/GenBank/DDBJ databases">
        <title>Virulence factors identified in Actinobacillus seminis.</title>
        <authorList>
            <person name="Negrete-Abascal E."/>
            <person name="Vaca-Pacheco S."/>
            <person name="Montes-Garcia F."/>
            <person name="Leyto-Gil A.M."/>
            <person name="Fragoso-Garcia E."/>
            <person name="Carvente-Garcia R."/>
            <person name="Perez-Agueros S."/>
            <person name="Castelan-Sanchez H.G."/>
            <person name="Garcia-Molina A."/>
            <person name="Villamar T.E."/>
            <person name="Vazquez-Cruz C."/>
        </authorList>
    </citation>
    <scope>NUCLEOTIDE SEQUENCE [LARGE SCALE GENOMIC DNA]</scope>
    <source>
        <strain evidence="9 11">ATCC 15768</strain>
    </source>
</reference>
<keyword evidence="6 8" id="KW-1133">Transmembrane helix</keyword>
<keyword evidence="4" id="KW-1003">Cell membrane</keyword>
<feature type="transmembrane region" description="Helical" evidence="8">
    <location>
        <begin position="477"/>
        <end position="496"/>
    </location>
</feature>
<evidence type="ECO:0000313" key="10">
    <source>
        <dbReference type="EMBL" id="SUU35426.1"/>
    </source>
</evidence>
<dbReference type="Proteomes" id="UP000215738">
    <property type="component" value="Unassembled WGS sequence"/>
</dbReference>
<dbReference type="RefSeq" id="WP_094946593.1">
    <property type="nucleotide sequence ID" value="NZ_NLFK01000006.1"/>
</dbReference>
<dbReference type="NCBIfam" id="TIGR00842">
    <property type="entry name" value="bcct"/>
    <property type="match status" value="1"/>
</dbReference>
<feature type="transmembrane region" description="Helical" evidence="8">
    <location>
        <begin position="12"/>
        <end position="35"/>
    </location>
</feature>
<dbReference type="EMBL" id="NLFK01000006">
    <property type="protein sequence ID" value="OZN24819.1"/>
    <property type="molecule type" value="Genomic_DNA"/>
</dbReference>